<dbReference type="RefSeq" id="WP_203683910.1">
    <property type="nucleotide sequence ID" value="NZ_BOMW01000065.1"/>
</dbReference>
<organism evidence="1 2">
    <name type="scientific">Actinoplanes siamensis</name>
    <dbReference type="NCBI Taxonomy" id="1223317"/>
    <lineage>
        <taxon>Bacteria</taxon>
        <taxon>Bacillati</taxon>
        <taxon>Actinomycetota</taxon>
        <taxon>Actinomycetes</taxon>
        <taxon>Micromonosporales</taxon>
        <taxon>Micromonosporaceae</taxon>
        <taxon>Actinoplanes</taxon>
    </lineage>
</organism>
<comment type="caution">
    <text evidence="1">The sequence shown here is derived from an EMBL/GenBank/DDBJ whole genome shotgun (WGS) entry which is preliminary data.</text>
</comment>
<dbReference type="Proteomes" id="UP000629619">
    <property type="component" value="Unassembled WGS sequence"/>
</dbReference>
<name>A0A919ND46_9ACTN</name>
<gene>
    <name evidence="1" type="ORF">Asi03nite_60930</name>
</gene>
<dbReference type="EMBL" id="BOMW01000065">
    <property type="protein sequence ID" value="GIF08555.1"/>
    <property type="molecule type" value="Genomic_DNA"/>
</dbReference>
<evidence type="ECO:0000313" key="1">
    <source>
        <dbReference type="EMBL" id="GIF08555.1"/>
    </source>
</evidence>
<sequence>MLSQNDRNALTLPGVLVTAGLVGSSDFRAQVGGRTVLTLEAHGDHWAPGEDLNPSVTALPRSSAGPTELLLTGIALPFVRTCPLGGWVLDVDGVPIHVGTSYPDPPPAAGQRVRFRGTVEVADGYVADEVQAALRRPTDRSWLVQRIVRLKPVTGGGQRTVRPEPITSIRHTADSSSYLIDLRDQR</sequence>
<accession>A0A919ND46</accession>
<evidence type="ECO:0000313" key="2">
    <source>
        <dbReference type="Proteomes" id="UP000629619"/>
    </source>
</evidence>
<keyword evidence="2" id="KW-1185">Reference proteome</keyword>
<protein>
    <submittedName>
        <fullName evidence="1">Uncharacterized protein</fullName>
    </submittedName>
</protein>
<reference evidence="1" key="1">
    <citation type="submission" date="2021-01" db="EMBL/GenBank/DDBJ databases">
        <title>Whole genome shotgun sequence of Actinoplanes siamensis NBRC 109076.</title>
        <authorList>
            <person name="Komaki H."/>
            <person name="Tamura T."/>
        </authorList>
    </citation>
    <scope>NUCLEOTIDE SEQUENCE</scope>
    <source>
        <strain evidence="1">NBRC 109076</strain>
    </source>
</reference>
<proteinExistence type="predicted"/>
<dbReference type="AlphaFoldDB" id="A0A919ND46"/>